<reference evidence="3" key="1">
    <citation type="submission" date="2025-08" db="UniProtKB">
        <authorList>
            <consortium name="Ensembl"/>
        </authorList>
    </citation>
    <scope>IDENTIFICATION</scope>
</reference>
<keyword evidence="1" id="KW-0732">Signal</keyword>
<dbReference type="Ensembl" id="ENSNMLT00000035766.1">
    <property type="protein sequence ID" value="ENSNMLP00000032107.1"/>
    <property type="gene ID" value="ENSNMLG00000020086.1"/>
</dbReference>
<dbReference type="AlphaFoldDB" id="A0A8C6U9W9"/>
<dbReference type="CDD" id="cd00096">
    <property type="entry name" value="Ig"/>
    <property type="match status" value="1"/>
</dbReference>
<dbReference type="Gene3D" id="2.60.40.10">
    <property type="entry name" value="Immunoglobulins"/>
    <property type="match status" value="2"/>
</dbReference>
<proteinExistence type="predicted"/>
<evidence type="ECO:0000313" key="3">
    <source>
        <dbReference type="Ensembl" id="ENSNMLP00000032107.1"/>
    </source>
</evidence>
<evidence type="ECO:0000256" key="1">
    <source>
        <dbReference type="SAM" id="SignalP"/>
    </source>
</evidence>
<reference evidence="3" key="2">
    <citation type="submission" date="2025-09" db="UniProtKB">
        <authorList>
            <consortium name="Ensembl"/>
        </authorList>
    </citation>
    <scope>IDENTIFICATION</scope>
</reference>
<feature type="signal peptide" evidence="1">
    <location>
        <begin position="1"/>
        <end position="29"/>
    </location>
</feature>
<dbReference type="InterPro" id="IPR007110">
    <property type="entry name" value="Ig-like_dom"/>
</dbReference>
<dbReference type="InterPro" id="IPR013106">
    <property type="entry name" value="Ig_V-set"/>
</dbReference>
<evidence type="ECO:0000313" key="4">
    <source>
        <dbReference type="Proteomes" id="UP000694523"/>
    </source>
</evidence>
<dbReference type="PANTHER" id="PTHR21063">
    <property type="entry name" value="LFA-3"/>
    <property type="match status" value="1"/>
</dbReference>
<dbReference type="PROSITE" id="PS50835">
    <property type="entry name" value="IG_LIKE"/>
    <property type="match status" value="1"/>
</dbReference>
<name>A0A8C6U9W9_9GOBI</name>
<feature type="domain" description="Ig-like" evidence="2">
    <location>
        <begin position="133"/>
        <end position="214"/>
    </location>
</feature>
<protein>
    <recommendedName>
        <fullName evidence="2">Ig-like domain-containing protein</fullName>
    </recommendedName>
</protein>
<organism evidence="3 4">
    <name type="scientific">Neogobius melanostomus</name>
    <name type="common">round goby</name>
    <dbReference type="NCBI Taxonomy" id="47308"/>
    <lineage>
        <taxon>Eukaryota</taxon>
        <taxon>Metazoa</taxon>
        <taxon>Chordata</taxon>
        <taxon>Craniata</taxon>
        <taxon>Vertebrata</taxon>
        <taxon>Euteleostomi</taxon>
        <taxon>Actinopterygii</taxon>
        <taxon>Neopterygii</taxon>
        <taxon>Teleostei</taxon>
        <taxon>Neoteleostei</taxon>
        <taxon>Acanthomorphata</taxon>
        <taxon>Gobiaria</taxon>
        <taxon>Gobiiformes</taxon>
        <taxon>Gobioidei</taxon>
        <taxon>Gobiidae</taxon>
        <taxon>Benthophilinae</taxon>
        <taxon>Neogobiini</taxon>
        <taxon>Neogobius</taxon>
    </lineage>
</organism>
<dbReference type="Pfam" id="PF07686">
    <property type="entry name" value="V-set"/>
    <property type="match status" value="1"/>
</dbReference>
<evidence type="ECO:0000259" key="2">
    <source>
        <dbReference type="PROSITE" id="PS50835"/>
    </source>
</evidence>
<dbReference type="InterPro" id="IPR036179">
    <property type="entry name" value="Ig-like_dom_sf"/>
</dbReference>
<dbReference type="PANTHER" id="PTHR21063:SF4">
    <property type="entry name" value="CD48 ANTIGEN-RELATED"/>
    <property type="match status" value="1"/>
</dbReference>
<accession>A0A8C6U9W9</accession>
<dbReference type="SUPFAM" id="SSF48726">
    <property type="entry name" value="Immunoglobulin"/>
    <property type="match status" value="2"/>
</dbReference>
<sequence>ADWTREEKGQLSLLCPSVLVCCAWVNGEAEIVNAKAGSSVTLNSGKITKANQTLWTYGAEKPSFLIAKVSSSQGSFWAQPQFKERLNLDRETGDLTISKLSLNDTGVYERQRIGTYISSKQFKLEVYSPLSPPSVNVEKSYSGECQVECSVKNSRNLTLTWFKGNDWLQRMSSSDSAGLSLALNLNQRETHKYFCEARNPLENMTARFHPNEICLKNGGRKMCNFM</sequence>
<dbReference type="InterPro" id="IPR013783">
    <property type="entry name" value="Ig-like_fold"/>
</dbReference>
<keyword evidence="4" id="KW-1185">Reference proteome</keyword>
<feature type="chain" id="PRO_5034599801" description="Ig-like domain-containing protein" evidence="1">
    <location>
        <begin position="30"/>
        <end position="226"/>
    </location>
</feature>
<dbReference type="Proteomes" id="UP000694523">
    <property type="component" value="Unplaced"/>
</dbReference>